<reference evidence="1" key="1">
    <citation type="journal article" date="2018" name="DNA Res.">
        <title>Multiple hybrid de novo genome assembly of finger millet, an orphan allotetraploid crop.</title>
        <authorList>
            <person name="Hatakeyama M."/>
            <person name="Aluri S."/>
            <person name="Balachadran M.T."/>
            <person name="Sivarajan S.R."/>
            <person name="Patrignani A."/>
            <person name="Gruter S."/>
            <person name="Poveda L."/>
            <person name="Shimizu-Inatsugi R."/>
            <person name="Baeten J."/>
            <person name="Francoijs K.J."/>
            <person name="Nataraja K.N."/>
            <person name="Reddy Y.A.N."/>
            <person name="Phadnis S."/>
            <person name="Ravikumar R.L."/>
            <person name="Schlapbach R."/>
            <person name="Sreeman S.M."/>
            <person name="Shimizu K.K."/>
        </authorList>
    </citation>
    <scope>NUCLEOTIDE SEQUENCE</scope>
</reference>
<keyword evidence="2" id="KW-1185">Reference proteome</keyword>
<sequence length="78" mass="8509">MKRFKNKGRKRVIVDLTEEARSSSLWLRRRVLARSGGAQIREGMAVYVGSAAGEPWHLSAAARTSPVVATSSPRLATT</sequence>
<dbReference type="Proteomes" id="UP001054889">
    <property type="component" value="Unassembled WGS sequence"/>
</dbReference>
<name>A0AAV5CZ33_ELECO</name>
<dbReference type="EMBL" id="BQKI01000010">
    <property type="protein sequence ID" value="GJN03333.1"/>
    <property type="molecule type" value="Genomic_DNA"/>
</dbReference>
<accession>A0AAV5CZ33</accession>
<reference evidence="1" key="2">
    <citation type="submission" date="2021-12" db="EMBL/GenBank/DDBJ databases">
        <title>Resequencing data analysis of finger millet.</title>
        <authorList>
            <person name="Hatakeyama M."/>
            <person name="Aluri S."/>
            <person name="Balachadran M.T."/>
            <person name="Sivarajan S.R."/>
            <person name="Poveda L."/>
            <person name="Shimizu-Inatsugi R."/>
            <person name="Schlapbach R."/>
            <person name="Sreeman S.M."/>
            <person name="Shimizu K.K."/>
        </authorList>
    </citation>
    <scope>NUCLEOTIDE SEQUENCE</scope>
</reference>
<gene>
    <name evidence="1" type="primary">ga20765</name>
    <name evidence="1" type="ORF">PR202_ga20765</name>
</gene>
<organism evidence="1 2">
    <name type="scientific">Eleusine coracana subsp. coracana</name>
    <dbReference type="NCBI Taxonomy" id="191504"/>
    <lineage>
        <taxon>Eukaryota</taxon>
        <taxon>Viridiplantae</taxon>
        <taxon>Streptophyta</taxon>
        <taxon>Embryophyta</taxon>
        <taxon>Tracheophyta</taxon>
        <taxon>Spermatophyta</taxon>
        <taxon>Magnoliopsida</taxon>
        <taxon>Liliopsida</taxon>
        <taxon>Poales</taxon>
        <taxon>Poaceae</taxon>
        <taxon>PACMAD clade</taxon>
        <taxon>Chloridoideae</taxon>
        <taxon>Cynodonteae</taxon>
        <taxon>Eleusininae</taxon>
        <taxon>Eleusine</taxon>
    </lineage>
</organism>
<comment type="caution">
    <text evidence="1">The sequence shown here is derived from an EMBL/GenBank/DDBJ whole genome shotgun (WGS) entry which is preliminary data.</text>
</comment>
<protein>
    <submittedName>
        <fullName evidence="1">Uncharacterized protein</fullName>
    </submittedName>
</protein>
<evidence type="ECO:0000313" key="2">
    <source>
        <dbReference type="Proteomes" id="UP001054889"/>
    </source>
</evidence>
<proteinExistence type="predicted"/>
<dbReference type="AlphaFoldDB" id="A0AAV5CZ33"/>
<evidence type="ECO:0000313" key="1">
    <source>
        <dbReference type="EMBL" id="GJN03333.1"/>
    </source>
</evidence>